<dbReference type="InParanoid" id="K2S1G8"/>
<dbReference type="PANTHER" id="PTHR43775:SF18">
    <property type="entry name" value="ENZYME, PUTATIVE (JCVI)-RELATED"/>
    <property type="match status" value="1"/>
</dbReference>
<gene>
    <name evidence="2" type="ORF">MPH_06435</name>
</gene>
<dbReference type="VEuPathDB" id="FungiDB:MPH_06435"/>
<dbReference type="SUPFAM" id="SSF53901">
    <property type="entry name" value="Thiolase-like"/>
    <property type="match status" value="1"/>
</dbReference>
<evidence type="ECO:0000313" key="3">
    <source>
        <dbReference type="Proteomes" id="UP000007129"/>
    </source>
</evidence>
<dbReference type="OrthoDB" id="329835at2759"/>
<dbReference type="STRING" id="1126212.K2S1G8"/>
<evidence type="ECO:0000259" key="1">
    <source>
        <dbReference type="PROSITE" id="PS52004"/>
    </source>
</evidence>
<dbReference type="Pfam" id="PF00109">
    <property type="entry name" value="ketoacyl-synt"/>
    <property type="match status" value="1"/>
</dbReference>
<dbReference type="AlphaFoldDB" id="K2S1G8"/>
<feature type="domain" description="Ketosynthase family 3 (KS3)" evidence="1">
    <location>
        <begin position="1"/>
        <end position="119"/>
    </location>
</feature>
<dbReference type="GO" id="GO:0044550">
    <property type="term" value="P:secondary metabolite biosynthetic process"/>
    <property type="evidence" value="ECO:0007669"/>
    <property type="project" value="TreeGrafter"/>
</dbReference>
<dbReference type="InterPro" id="IPR050091">
    <property type="entry name" value="PKS_NRPS_Biosynth_Enz"/>
</dbReference>
<dbReference type="InterPro" id="IPR016039">
    <property type="entry name" value="Thiolase-like"/>
</dbReference>
<dbReference type="PROSITE" id="PS52004">
    <property type="entry name" value="KS3_2"/>
    <property type="match status" value="1"/>
</dbReference>
<dbReference type="EMBL" id="AHHD01000275">
    <property type="protein sequence ID" value="EKG16354.1"/>
    <property type="molecule type" value="Genomic_DNA"/>
</dbReference>
<protein>
    <submittedName>
        <fullName evidence="2">Beta-ketoacyl synthase</fullName>
    </submittedName>
</protein>
<dbReference type="GO" id="GO:0004312">
    <property type="term" value="F:fatty acid synthase activity"/>
    <property type="evidence" value="ECO:0007669"/>
    <property type="project" value="TreeGrafter"/>
</dbReference>
<dbReference type="InterPro" id="IPR020841">
    <property type="entry name" value="PKS_Beta-ketoAc_synthase_dom"/>
</dbReference>
<dbReference type="HOGENOM" id="CLU_2061944_0_0_1"/>
<evidence type="ECO:0000313" key="2">
    <source>
        <dbReference type="EMBL" id="EKG16354.1"/>
    </source>
</evidence>
<dbReference type="InterPro" id="IPR014030">
    <property type="entry name" value="Ketoacyl_synth_N"/>
</dbReference>
<accession>K2S1G8</accession>
<dbReference type="Proteomes" id="UP000007129">
    <property type="component" value="Unassembled WGS sequence"/>
</dbReference>
<organism evidence="2 3">
    <name type="scientific">Macrophomina phaseolina (strain MS6)</name>
    <name type="common">Charcoal rot fungus</name>
    <dbReference type="NCBI Taxonomy" id="1126212"/>
    <lineage>
        <taxon>Eukaryota</taxon>
        <taxon>Fungi</taxon>
        <taxon>Dikarya</taxon>
        <taxon>Ascomycota</taxon>
        <taxon>Pezizomycotina</taxon>
        <taxon>Dothideomycetes</taxon>
        <taxon>Dothideomycetes incertae sedis</taxon>
        <taxon>Botryosphaeriales</taxon>
        <taxon>Botryosphaeriaceae</taxon>
        <taxon>Macrophomina</taxon>
    </lineage>
</organism>
<dbReference type="GO" id="GO:0006633">
    <property type="term" value="P:fatty acid biosynthetic process"/>
    <property type="evidence" value="ECO:0007669"/>
    <property type="project" value="TreeGrafter"/>
</dbReference>
<comment type="caution">
    <text evidence="2">The sequence shown here is derived from an EMBL/GenBank/DDBJ whole genome shotgun (WGS) entry which is preliminary data.</text>
</comment>
<reference evidence="2 3" key="1">
    <citation type="journal article" date="2012" name="BMC Genomics">
        <title>Tools to kill: Genome of one of the most destructive plant pathogenic fungi Macrophomina phaseolina.</title>
        <authorList>
            <person name="Islam M.S."/>
            <person name="Haque M.S."/>
            <person name="Islam M.M."/>
            <person name="Emdad E.M."/>
            <person name="Halim A."/>
            <person name="Hossen Q.M.M."/>
            <person name="Hossain M.Z."/>
            <person name="Ahmed B."/>
            <person name="Rahim S."/>
            <person name="Rahman M.S."/>
            <person name="Alam M.M."/>
            <person name="Hou S."/>
            <person name="Wan X."/>
            <person name="Saito J.A."/>
            <person name="Alam M."/>
        </authorList>
    </citation>
    <scope>NUCLEOTIDE SEQUENCE [LARGE SCALE GENOMIC DNA]</scope>
    <source>
        <strain evidence="2 3">MS6</strain>
    </source>
</reference>
<dbReference type="eggNOG" id="KOG1202">
    <property type="taxonomic scope" value="Eukaryota"/>
</dbReference>
<proteinExistence type="predicted"/>
<dbReference type="PANTHER" id="PTHR43775">
    <property type="entry name" value="FATTY ACID SYNTHASE"/>
    <property type="match status" value="1"/>
</dbReference>
<dbReference type="Gene3D" id="3.40.47.10">
    <property type="match status" value="1"/>
</dbReference>
<name>K2S1G8_MACPH</name>
<sequence>MRSPGGMFLENVDPQDFDAPFFSISPADALAMDPQQRQLLEVVYECLENAGITLESLDEAPVGCFVGSYAVDYADMQSRDPDDRVPGVTVGVGRAILSNRLSHFLNIKACPGQIYTPGD</sequence>